<dbReference type="AlphaFoldDB" id="A0A285NE71"/>
<gene>
    <name evidence="1" type="ORF">SAMN06265182_0996</name>
</gene>
<protein>
    <submittedName>
        <fullName evidence="1">Phage capsid scaffolding protein (GPO) serine peptidase</fullName>
    </submittedName>
</protein>
<dbReference type="RefSeq" id="WP_097000173.1">
    <property type="nucleotide sequence ID" value="NZ_OBEI01000003.1"/>
</dbReference>
<evidence type="ECO:0000313" key="2">
    <source>
        <dbReference type="Proteomes" id="UP000219036"/>
    </source>
</evidence>
<sequence length="300" mass="33542">MEVILACEGIKRNGLELTPEIINQIVETFSDLNYKPPIVLGHISDYKDGDPAYGRVLSLKTVKQINGKTCLAGELKLSNYLQSLMNSGEYDGFSIGVKFDPETNKAYLHHLAVLGAYPPADQTAGEPLQLSLSENELKNLTTFEIKLSDKGGKQMDIKDIIQNEEFKKSIAQIVKETVQKQLNLSTKEQKEEKPAQKENKIENLYKQEKIQRLKDIALSVGMGEEGIKALEQFGQLLKPVINLSDGTEFSPFDLLEKALKDIKPRADKEDLFKDINLSSSSENYVLDTTQLARMFTGGDK</sequence>
<organism evidence="1 2">
    <name type="scientific">Persephonella hydrogeniphila</name>
    <dbReference type="NCBI Taxonomy" id="198703"/>
    <lineage>
        <taxon>Bacteria</taxon>
        <taxon>Pseudomonadati</taxon>
        <taxon>Aquificota</taxon>
        <taxon>Aquificia</taxon>
        <taxon>Aquificales</taxon>
        <taxon>Hydrogenothermaceae</taxon>
        <taxon>Persephonella</taxon>
    </lineage>
</organism>
<accession>A0A285NE71</accession>
<reference evidence="2" key="1">
    <citation type="submission" date="2017-09" db="EMBL/GenBank/DDBJ databases">
        <authorList>
            <person name="Varghese N."/>
            <person name="Submissions S."/>
        </authorList>
    </citation>
    <scope>NUCLEOTIDE SEQUENCE [LARGE SCALE GENOMIC DNA]</scope>
    <source>
        <strain evidence="2">DSM 15103</strain>
    </source>
</reference>
<evidence type="ECO:0000313" key="1">
    <source>
        <dbReference type="EMBL" id="SNZ07745.1"/>
    </source>
</evidence>
<dbReference type="OrthoDB" id="371288at2"/>
<dbReference type="EMBL" id="OBEI01000003">
    <property type="protein sequence ID" value="SNZ07745.1"/>
    <property type="molecule type" value="Genomic_DNA"/>
</dbReference>
<dbReference type="Proteomes" id="UP000219036">
    <property type="component" value="Unassembled WGS sequence"/>
</dbReference>
<keyword evidence="2" id="KW-1185">Reference proteome</keyword>
<proteinExistence type="predicted"/>
<name>A0A285NE71_9AQUI</name>